<reference evidence="3" key="1">
    <citation type="journal article" date="2023" name="Mol. Phylogenet. Evol.">
        <title>Genome-scale phylogeny and comparative genomics of the fungal order Sordariales.</title>
        <authorList>
            <person name="Hensen N."/>
            <person name="Bonometti L."/>
            <person name="Westerberg I."/>
            <person name="Brannstrom I.O."/>
            <person name="Guillou S."/>
            <person name="Cros-Aarteil S."/>
            <person name="Calhoun S."/>
            <person name="Haridas S."/>
            <person name="Kuo A."/>
            <person name="Mondo S."/>
            <person name="Pangilinan J."/>
            <person name="Riley R."/>
            <person name="LaButti K."/>
            <person name="Andreopoulos B."/>
            <person name="Lipzen A."/>
            <person name="Chen C."/>
            <person name="Yan M."/>
            <person name="Daum C."/>
            <person name="Ng V."/>
            <person name="Clum A."/>
            <person name="Steindorff A."/>
            <person name="Ohm R.A."/>
            <person name="Martin F."/>
            <person name="Silar P."/>
            <person name="Natvig D.O."/>
            <person name="Lalanne C."/>
            <person name="Gautier V."/>
            <person name="Ament-Velasquez S.L."/>
            <person name="Kruys A."/>
            <person name="Hutchinson M.I."/>
            <person name="Powell A.J."/>
            <person name="Barry K."/>
            <person name="Miller A.N."/>
            <person name="Grigoriev I.V."/>
            <person name="Debuchy R."/>
            <person name="Gladieux P."/>
            <person name="Hiltunen Thoren M."/>
            <person name="Johannesson H."/>
        </authorList>
    </citation>
    <scope>NUCLEOTIDE SEQUENCE [LARGE SCALE GENOMIC DNA]</scope>
    <source>
        <strain evidence="3">CBS 340.73</strain>
    </source>
</reference>
<organism evidence="2 3">
    <name type="scientific">Diplogelasinospora grovesii</name>
    <dbReference type="NCBI Taxonomy" id="303347"/>
    <lineage>
        <taxon>Eukaryota</taxon>
        <taxon>Fungi</taxon>
        <taxon>Dikarya</taxon>
        <taxon>Ascomycota</taxon>
        <taxon>Pezizomycotina</taxon>
        <taxon>Sordariomycetes</taxon>
        <taxon>Sordariomycetidae</taxon>
        <taxon>Sordariales</taxon>
        <taxon>Diplogelasinosporaceae</taxon>
        <taxon>Diplogelasinospora</taxon>
    </lineage>
</organism>
<accession>A0AAN6RYC0</accession>
<keyword evidence="1" id="KW-0472">Membrane</keyword>
<keyword evidence="1" id="KW-1133">Transmembrane helix</keyword>
<keyword evidence="1" id="KW-0812">Transmembrane</keyword>
<dbReference type="EMBL" id="MU853994">
    <property type="protein sequence ID" value="KAK3934397.1"/>
    <property type="molecule type" value="Genomic_DNA"/>
</dbReference>
<dbReference type="AlphaFoldDB" id="A0AAN6RYC0"/>
<protein>
    <submittedName>
        <fullName evidence="2">Uncharacterized protein</fullName>
    </submittedName>
</protein>
<sequence>MHARSTPPSCLVSFARRQVKAQMGDLSYNSCIVSTAVFALNSAFAVASACIRCWLTKRAPKTSQPTAFSLEHRRMFLSLYSISILVDLVLGVGFLIVMWQQFHGIGTTVHPSDPSFWATLVCSNRLCWSIAGECLHCLASFPSYEVIDEANVRLVMRAATMCAVLGLGLLLTGQLLFLAVEPWLAWLPLVARACSVAGCAVHQLSMCMTSEVLTRRRPLSFRPVPEDLLTTMQTRRLGQLLRSVVLLMILASSWVSHVPRLQFSSFAFSSLELGMLALRGWGSSKQWFRWLGLPKAAQPSAAFTRFLLWLGLVYLISNTDWVDEAGGR</sequence>
<feature type="transmembrane region" description="Helical" evidence="1">
    <location>
        <begin position="32"/>
        <end position="55"/>
    </location>
</feature>
<evidence type="ECO:0000313" key="3">
    <source>
        <dbReference type="Proteomes" id="UP001303473"/>
    </source>
</evidence>
<feature type="transmembrane region" description="Helical" evidence="1">
    <location>
        <begin position="154"/>
        <end position="177"/>
    </location>
</feature>
<comment type="caution">
    <text evidence="2">The sequence shown here is derived from an EMBL/GenBank/DDBJ whole genome shotgun (WGS) entry which is preliminary data.</text>
</comment>
<name>A0AAN6RYC0_9PEZI</name>
<feature type="transmembrane region" description="Helical" evidence="1">
    <location>
        <begin position="240"/>
        <end position="257"/>
    </location>
</feature>
<proteinExistence type="predicted"/>
<feature type="transmembrane region" description="Helical" evidence="1">
    <location>
        <begin position="76"/>
        <end position="96"/>
    </location>
</feature>
<keyword evidence="3" id="KW-1185">Reference proteome</keyword>
<gene>
    <name evidence="2" type="ORF">QBC46DRAFT_399941</name>
</gene>
<evidence type="ECO:0000313" key="2">
    <source>
        <dbReference type="EMBL" id="KAK3934397.1"/>
    </source>
</evidence>
<dbReference type="Proteomes" id="UP001303473">
    <property type="component" value="Unassembled WGS sequence"/>
</dbReference>
<evidence type="ECO:0000256" key="1">
    <source>
        <dbReference type="SAM" id="Phobius"/>
    </source>
</evidence>